<dbReference type="AlphaFoldDB" id="A0AAN4ZNU2"/>
<proteinExistence type="inferred from homology"/>
<evidence type="ECO:0000256" key="5">
    <source>
        <dbReference type="ARBA" id="ARBA00022490"/>
    </source>
</evidence>
<evidence type="ECO:0000256" key="9">
    <source>
        <dbReference type="ARBA" id="ARBA00023273"/>
    </source>
</evidence>
<dbReference type="GO" id="GO:0060271">
    <property type="term" value="P:cilium assembly"/>
    <property type="evidence" value="ECO:0007669"/>
    <property type="project" value="TreeGrafter"/>
</dbReference>
<evidence type="ECO:0000313" key="12">
    <source>
        <dbReference type="Proteomes" id="UP001328107"/>
    </source>
</evidence>
<dbReference type="InterPro" id="IPR030804">
    <property type="entry name" value="BBS5/fem-3"/>
</dbReference>
<feature type="domain" description="BBSome complex member BBS5 PH" evidence="10">
    <location>
        <begin position="155"/>
        <end position="209"/>
    </location>
</feature>
<sequence length="345" mass="38781">MWQDREIRFDVDTRMLRLIPGELTLDRIENVEDTKGNNGDRGIFRITNLRLIWHAQAMPRINLSIGLNTVHAIYSKKASSKIKGETESMYVTAKAPQTKFEFVFTALGTAQAVSRLFSTVNSIHRAYETTRLYRELKMRGPIVDEDGRLRILPGEQQIDRIEGVWNLSSEQGNLGVMICTNLRVVWFATMSVGYNVSIPYMQLAECKVRDSKFGLALVINTTPTSGEYILGFRIDPEEKLKIASKSIASLAKAAALKPFFGISINRKSFTSSPERKQRESDTHSDEESGEIAIRATRVDAFAAYFSDGLVASEPRGPVFNEDLGLAVEQLRPGFTLAQLWEVHVE</sequence>
<dbReference type="GO" id="GO:0036064">
    <property type="term" value="C:ciliary basal body"/>
    <property type="evidence" value="ECO:0007669"/>
    <property type="project" value="TreeGrafter"/>
</dbReference>
<dbReference type="InterPro" id="IPR006606">
    <property type="entry name" value="BBL5"/>
</dbReference>
<comment type="subcellular location">
    <subcellularLocation>
        <location evidence="1">Cell projection</location>
        <location evidence="1">Cilium membrane</location>
    </subcellularLocation>
    <subcellularLocation>
        <location evidence="2">Cytoplasm</location>
        <location evidence="2">Cytoskeleton</location>
        <location evidence="2">Microtubule organizing center</location>
        <location evidence="2">Centrosome</location>
        <location evidence="2">Centriolar satellite</location>
    </subcellularLocation>
</comment>
<dbReference type="Proteomes" id="UP001328107">
    <property type="component" value="Unassembled WGS sequence"/>
</dbReference>
<dbReference type="SMART" id="SM00683">
    <property type="entry name" value="DM16"/>
    <property type="match status" value="2"/>
</dbReference>
<comment type="caution">
    <text evidence="11">The sequence shown here is derived from an EMBL/GenBank/DDBJ whole genome shotgun (WGS) entry which is preliminary data.</text>
</comment>
<feature type="domain" description="BBSome complex member BBS5 PH" evidence="10">
    <location>
        <begin position="22"/>
        <end position="76"/>
    </location>
</feature>
<reference evidence="12" key="1">
    <citation type="submission" date="2022-10" db="EMBL/GenBank/DDBJ databases">
        <title>Genome assembly of Pristionchus species.</title>
        <authorList>
            <person name="Yoshida K."/>
            <person name="Sommer R.J."/>
        </authorList>
    </citation>
    <scope>NUCLEOTIDE SEQUENCE [LARGE SCALE GENOMIC DNA]</scope>
    <source>
        <strain evidence="12">RS5460</strain>
    </source>
</reference>
<evidence type="ECO:0000313" key="11">
    <source>
        <dbReference type="EMBL" id="GMR42704.1"/>
    </source>
</evidence>
<evidence type="ECO:0000256" key="2">
    <source>
        <dbReference type="ARBA" id="ARBA00004607"/>
    </source>
</evidence>
<dbReference type="GO" id="GO:0060170">
    <property type="term" value="C:ciliary membrane"/>
    <property type="evidence" value="ECO:0007669"/>
    <property type="project" value="UniProtKB-SubCell"/>
</dbReference>
<dbReference type="PIRSF" id="PIRSF010072">
    <property type="entry name" value="DUF1448"/>
    <property type="match status" value="1"/>
</dbReference>
<accession>A0AAN4ZNU2</accession>
<name>A0AAN4ZNU2_9BILA</name>
<evidence type="ECO:0000256" key="1">
    <source>
        <dbReference type="ARBA" id="ARBA00004309"/>
    </source>
</evidence>
<comment type="similarity">
    <text evidence="3">Belongs to the BBS5 family.</text>
</comment>
<protein>
    <recommendedName>
        <fullName evidence="10">BBSome complex member BBS5 PH domain-containing protein</fullName>
    </recommendedName>
</protein>
<dbReference type="GO" id="GO:0032266">
    <property type="term" value="F:phosphatidylinositol-3-phosphate binding"/>
    <property type="evidence" value="ECO:0007669"/>
    <property type="project" value="TreeGrafter"/>
</dbReference>
<evidence type="ECO:0000256" key="6">
    <source>
        <dbReference type="ARBA" id="ARBA00023069"/>
    </source>
</evidence>
<evidence type="ECO:0000256" key="3">
    <source>
        <dbReference type="ARBA" id="ARBA00005822"/>
    </source>
</evidence>
<dbReference type="EMBL" id="BTRK01000003">
    <property type="protein sequence ID" value="GMR42704.1"/>
    <property type="molecule type" value="Genomic_DNA"/>
</dbReference>
<evidence type="ECO:0000256" key="7">
    <source>
        <dbReference type="ARBA" id="ARBA00023136"/>
    </source>
</evidence>
<dbReference type="GO" id="GO:0034464">
    <property type="term" value="C:BBSome"/>
    <property type="evidence" value="ECO:0007669"/>
    <property type="project" value="InterPro"/>
</dbReference>
<keyword evidence="7" id="KW-0472">Membrane</keyword>
<keyword evidence="8" id="KW-0206">Cytoskeleton</keyword>
<keyword evidence="9" id="KW-0966">Cell projection</keyword>
<evidence type="ECO:0000256" key="4">
    <source>
        <dbReference type="ARBA" id="ARBA00022475"/>
    </source>
</evidence>
<keyword evidence="5" id="KW-0963">Cytoplasm</keyword>
<organism evidence="11 12">
    <name type="scientific">Pristionchus mayeri</name>
    <dbReference type="NCBI Taxonomy" id="1317129"/>
    <lineage>
        <taxon>Eukaryota</taxon>
        <taxon>Metazoa</taxon>
        <taxon>Ecdysozoa</taxon>
        <taxon>Nematoda</taxon>
        <taxon>Chromadorea</taxon>
        <taxon>Rhabditida</taxon>
        <taxon>Rhabditina</taxon>
        <taxon>Diplogasteromorpha</taxon>
        <taxon>Diplogasteroidea</taxon>
        <taxon>Neodiplogasteridae</taxon>
        <taxon>Pristionchus</taxon>
    </lineage>
</organism>
<dbReference type="PANTHER" id="PTHR21351:SF0">
    <property type="entry name" value="BARDET-BIEDL SYNDROME 5 PROTEIN"/>
    <property type="match status" value="1"/>
</dbReference>
<dbReference type="GO" id="GO:0034451">
    <property type="term" value="C:centriolar satellite"/>
    <property type="evidence" value="ECO:0007669"/>
    <property type="project" value="UniProtKB-SubCell"/>
</dbReference>
<evidence type="ECO:0000256" key="8">
    <source>
        <dbReference type="ARBA" id="ARBA00023212"/>
    </source>
</evidence>
<gene>
    <name evidence="11" type="ORF">PMAYCL1PPCAC_12899</name>
</gene>
<keyword evidence="6" id="KW-0969">Cilium</keyword>
<dbReference type="PANTHER" id="PTHR21351">
    <property type="entry name" value="BARDET-BIEDL SYNDROME PROTEIN 5"/>
    <property type="match status" value="1"/>
</dbReference>
<keyword evidence="4" id="KW-1003">Cell membrane</keyword>
<dbReference type="InterPro" id="IPR014003">
    <property type="entry name" value="BBS5_PH"/>
</dbReference>
<evidence type="ECO:0000259" key="10">
    <source>
        <dbReference type="SMART" id="SM00683"/>
    </source>
</evidence>
<keyword evidence="12" id="KW-1185">Reference proteome</keyword>
<dbReference type="Pfam" id="PF07289">
    <property type="entry name" value="BBL5"/>
    <property type="match status" value="1"/>
</dbReference>